<proteinExistence type="predicted"/>
<dbReference type="PANTHER" id="PTHR34415">
    <property type="entry name" value="INTEGRASE CATALYTIC DOMAIN-CONTAINING PROTEIN"/>
    <property type="match status" value="1"/>
</dbReference>
<dbReference type="AlphaFoldDB" id="A0A3S0ZGJ1"/>
<evidence type="ECO:0000313" key="1">
    <source>
        <dbReference type="EMBL" id="RUS74333.1"/>
    </source>
</evidence>
<dbReference type="OrthoDB" id="6148786at2759"/>
<comment type="caution">
    <text evidence="1">The sequence shown here is derived from an EMBL/GenBank/DDBJ whole genome shotgun (WGS) entry which is preliminary data.</text>
</comment>
<feature type="non-terminal residue" evidence="1">
    <location>
        <position position="100"/>
    </location>
</feature>
<reference evidence="1 2" key="1">
    <citation type="submission" date="2019-01" db="EMBL/GenBank/DDBJ databases">
        <title>A draft genome assembly of the solar-powered sea slug Elysia chlorotica.</title>
        <authorList>
            <person name="Cai H."/>
            <person name="Li Q."/>
            <person name="Fang X."/>
            <person name="Li J."/>
            <person name="Curtis N.E."/>
            <person name="Altenburger A."/>
            <person name="Shibata T."/>
            <person name="Feng M."/>
            <person name="Maeda T."/>
            <person name="Schwartz J.A."/>
            <person name="Shigenobu S."/>
            <person name="Lundholm N."/>
            <person name="Nishiyama T."/>
            <person name="Yang H."/>
            <person name="Hasebe M."/>
            <person name="Li S."/>
            <person name="Pierce S.K."/>
            <person name="Wang J."/>
        </authorList>
    </citation>
    <scope>NUCLEOTIDE SEQUENCE [LARGE SCALE GENOMIC DNA]</scope>
    <source>
        <strain evidence="1">EC2010</strain>
        <tissue evidence="1">Whole organism of an adult</tissue>
    </source>
</reference>
<accession>A0A3S0ZGJ1</accession>
<evidence type="ECO:0000313" key="2">
    <source>
        <dbReference type="Proteomes" id="UP000271974"/>
    </source>
</evidence>
<keyword evidence="2" id="KW-1185">Reference proteome</keyword>
<dbReference type="EMBL" id="RQTK01000841">
    <property type="protein sequence ID" value="RUS74333.1"/>
    <property type="molecule type" value="Genomic_DNA"/>
</dbReference>
<sequence>MKPATHLCWQCQKGASAVMRSLSQPVDVRAKAIRDMQDHIDSFKLERSVYTAIIEETKRSITPTSALGVHPHNSWDSVMHYSFDFAQQIHYPSNPLQPVP</sequence>
<dbReference type="Proteomes" id="UP000271974">
    <property type="component" value="Unassembled WGS sequence"/>
</dbReference>
<gene>
    <name evidence="1" type="ORF">EGW08_017903</name>
</gene>
<protein>
    <submittedName>
        <fullName evidence="1">Uncharacterized protein</fullName>
    </submittedName>
</protein>
<organism evidence="1 2">
    <name type="scientific">Elysia chlorotica</name>
    <name type="common">Eastern emerald elysia</name>
    <name type="synonym">Sea slug</name>
    <dbReference type="NCBI Taxonomy" id="188477"/>
    <lineage>
        <taxon>Eukaryota</taxon>
        <taxon>Metazoa</taxon>
        <taxon>Spiralia</taxon>
        <taxon>Lophotrochozoa</taxon>
        <taxon>Mollusca</taxon>
        <taxon>Gastropoda</taxon>
        <taxon>Heterobranchia</taxon>
        <taxon>Euthyneura</taxon>
        <taxon>Panpulmonata</taxon>
        <taxon>Sacoglossa</taxon>
        <taxon>Placobranchoidea</taxon>
        <taxon>Plakobranchidae</taxon>
        <taxon>Elysia</taxon>
    </lineage>
</organism>
<dbReference type="STRING" id="188477.A0A3S0ZGJ1"/>
<name>A0A3S0ZGJ1_ELYCH</name>
<dbReference type="PANTHER" id="PTHR34415:SF1">
    <property type="entry name" value="INTEGRASE CATALYTIC DOMAIN-CONTAINING PROTEIN"/>
    <property type="match status" value="1"/>
</dbReference>